<dbReference type="GO" id="GO:0004515">
    <property type="term" value="F:nicotinate-nucleotide adenylyltransferase activity"/>
    <property type="evidence" value="ECO:0007669"/>
    <property type="project" value="UniProtKB-UniRule"/>
</dbReference>
<dbReference type="SUPFAM" id="SSF52374">
    <property type="entry name" value="Nucleotidylyl transferase"/>
    <property type="match status" value="1"/>
</dbReference>
<evidence type="ECO:0000256" key="10">
    <source>
        <dbReference type="HAMAP-Rule" id="MF_00244"/>
    </source>
</evidence>
<evidence type="ECO:0000256" key="2">
    <source>
        <dbReference type="ARBA" id="ARBA00005019"/>
    </source>
</evidence>
<dbReference type="NCBIfam" id="TIGR00125">
    <property type="entry name" value="cyt_tran_rel"/>
    <property type="match status" value="1"/>
</dbReference>
<dbReference type="PATRIC" id="fig|86416.3.peg.2150"/>
<evidence type="ECO:0000256" key="8">
    <source>
        <dbReference type="ARBA" id="ARBA00023027"/>
    </source>
</evidence>
<dbReference type="InterPro" id="IPR014729">
    <property type="entry name" value="Rossmann-like_a/b/a_fold"/>
</dbReference>
<dbReference type="HAMAP" id="MF_00244">
    <property type="entry name" value="NaMN_adenylyltr"/>
    <property type="match status" value="1"/>
</dbReference>
<sequence>MKKGILGGTFDPIHNGHLNIAYEAIERLKLNKMVFIPTGNPPHKTDKVVTDALIRYKMVEKVIKDEPIFEIDNYEIHKRGLSFTYKTLEYLKEKEPDTQWYFISGADCLIEMENWKNINRILELCSFVVFNRPGYSKEQLEKQKEKIEKKYNRDIILLDLPLMDISASYIRKKVRQGNNISYLVPASVSKDIARLRLYDL</sequence>
<keyword evidence="5 10" id="KW-0548">Nucleotidyltransferase</keyword>
<evidence type="ECO:0000256" key="5">
    <source>
        <dbReference type="ARBA" id="ARBA00022695"/>
    </source>
</evidence>
<dbReference type="NCBIfam" id="NF000840">
    <property type="entry name" value="PRK00071.1-3"/>
    <property type="match status" value="1"/>
</dbReference>
<dbReference type="EMBL" id="CP003261">
    <property type="protein sequence ID" value="AGK97051.1"/>
    <property type="molecule type" value="Genomic_DNA"/>
</dbReference>
<keyword evidence="13" id="KW-1185">Reference proteome</keyword>
<dbReference type="PANTHER" id="PTHR39321">
    <property type="entry name" value="NICOTINATE-NUCLEOTIDE ADENYLYLTRANSFERASE-RELATED"/>
    <property type="match status" value="1"/>
</dbReference>
<evidence type="ECO:0000313" key="12">
    <source>
        <dbReference type="EMBL" id="AGK97051.1"/>
    </source>
</evidence>
<dbReference type="KEGG" id="cpas:Clopa_2174"/>
<keyword evidence="3 10" id="KW-0662">Pyridine nucleotide biosynthesis</keyword>
<evidence type="ECO:0000256" key="3">
    <source>
        <dbReference type="ARBA" id="ARBA00022642"/>
    </source>
</evidence>
<comment type="similarity">
    <text evidence="10">Belongs to the NadD family.</text>
</comment>
<dbReference type="Pfam" id="PF01467">
    <property type="entry name" value="CTP_transf_like"/>
    <property type="match status" value="1"/>
</dbReference>
<organism evidence="12 13">
    <name type="scientific">Clostridium pasteurianum BC1</name>
    <dbReference type="NCBI Taxonomy" id="86416"/>
    <lineage>
        <taxon>Bacteria</taxon>
        <taxon>Bacillati</taxon>
        <taxon>Bacillota</taxon>
        <taxon>Clostridia</taxon>
        <taxon>Eubacteriales</taxon>
        <taxon>Clostridiaceae</taxon>
        <taxon>Clostridium</taxon>
    </lineage>
</organism>
<evidence type="ECO:0000256" key="7">
    <source>
        <dbReference type="ARBA" id="ARBA00022840"/>
    </source>
</evidence>
<dbReference type="EC" id="2.7.7.18" evidence="10"/>
<dbReference type="InterPro" id="IPR005248">
    <property type="entry name" value="NadD/NMNAT"/>
</dbReference>
<dbReference type="Gene3D" id="3.40.50.620">
    <property type="entry name" value="HUPs"/>
    <property type="match status" value="1"/>
</dbReference>
<evidence type="ECO:0000259" key="11">
    <source>
        <dbReference type="Pfam" id="PF01467"/>
    </source>
</evidence>
<evidence type="ECO:0000256" key="6">
    <source>
        <dbReference type="ARBA" id="ARBA00022741"/>
    </source>
</evidence>
<dbReference type="NCBIfam" id="TIGR00482">
    <property type="entry name" value="nicotinate (nicotinamide) nucleotide adenylyltransferase"/>
    <property type="match status" value="1"/>
</dbReference>
<dbReference type="RefSeq" id="WP_015615358.1">
    <property type="nucleotide sequence ID" value="NC_021182.1"/>
</dbReference>
<dbReference type="GO" id="GO:0009435">
    <property type="term" value="P:NAD+ biosynthetic process"/>
    <property type="evidence" value="ECO:0007669"/>
    <property type="project" value="UniProtKB-UniRule"/>
</dbReference>
<keyword evidence="8 10" id="KW-0520">NAD</keyword>
<keyword evidence="7 10" id="KW-0067">ATP-binding</keyword>
<dbReference type="UniPathway" id="UPA00253">
    <property type="reaction ID" value="UER00332"/>
</dbReference>
<evidence type="ECO:0000313" key="13">
    <source>
        <dbReference type="Proteomes" id="UP000013523"/>
    </source>
</evidence>
<name>R4K5T4_CLOPA</name>
<dbReference type="GO" id="GO:0005524">
    <property type="term" value="F:ATP binding"/>
    <property type="evidence" value="ECO:0007669"/>
    <property type="project" value="UniProtKB-KW"/>
</dbReference>
<dbReference type="eggNOG" id="COG1057">
    <property type="taxonomic scope" value="Bacteria"/>
</dbReference>
<keyword evidence="4 10" id="KW-0808">Transferase</keyword>
<feature type="domain" description="Cytidyltransferase-like" evidence="11">
    <location>
        <begin position="5"/>
        <end position="172"/>
    </location>
</feature>
<dbReference type="STRING" id="86416.Clopa_2174"/>
<comment type="catalytic activity">
    <reaction evidence="9 10">
        <text>nicotinate beta-D-ribonucleotide + ATP + H(+) = deamido-NAD(+) + diphosphate</text>
        <dbReference type="Rhea" id="RHEA:22860"/>
        <dbReference type="ChEBI" id="CHEBI:15378"/>
        <dbReference type="ChEBI" id="CHEBI:30616"/>
        <dbReference type="ChEBI" id="CHEBI:33019"/>
        <dbReference type="ChEBI" id="CHEBI:57502"/>
        <dbReference type="ChEBI" id="CHEBI:58437"/>
        <dbReference type="EC" id="2.7.7.18"/>
    </reaction>
</comment>
<dbReference type="CDD" id="cd02165">
    <property type="entry name" value="NMNAT"/>
    <property type="match status" value="1"/>
</dbReference>
<dbReference type="AlphaFoldDB" id="R4K5T4"/>
<dbReference type="OrthoDB" id="5295945at2"/>
<comment type="pathway">
    <text evidence="2 10">Cofactor biosynthesis; NAD(+) biosynthesis; deamido-NAD(+) from nicotinate D-ribonucleotide: step 1/1.</text>
</comment>
<evidence type="ECO:0000256" key="9">
    <source>
        <dbReference type="ARBA" id="ARBA00048721"/>
    </source>
</evidence>
<gene>
    <name evidence="10" type="primary">nadD</name>
    <name evidence="12" type="ORF">Clopa_2174</name>
</gene>
<protein>
    <recommendedName>
        <fullName evidence="10">Probable nicotinate-nucleotide adenylyltransferase</fullName>
        <ecNumber evidence="10">2.7.7.18</ecNumber>
    </recommendedName>
    <alternativeName>
        <fullName evidence="10">Deamido-NAD(+) diphosphorylase</fullName>
    </alternativeName>
    <alternativeName>
        <fullName evidence="10">Deamido-NAD(+) pyrophosphorylase</fullName>
    </alternativeName>
    <alternativeName>
        <fullName evidence="10">Nicotinate mononucleotide adenylyltransferase</fullName>
        <shortName evidence="10">NaMN adenylyltransferase</shortName>
    </alternativeName>
</protein>
<keyword evidence="6 10" id="KW-0547">Nucleotide-binding</keyword>
<evidence type="ECO:0000256" key="1">
    <source>
        <dbReference type="ARBA" id="ARBA00002324"/>
    </source>
</evidence>
<proteinExistence type="inferred from homology"/>
<dbReference type="PANTHER" id="PTHR39321:SF3">
    <property type="entry name" value="PHOSPHOPANTETHEINE ADENYLYLTRANSFERASE"/>
    <property type="match status" value="1"/>
</dbReference>
<dbReference type="HOGENOM" id="CLU_069765_0_1_9"/>
<comment type="function">
    <text evidence="1 10">Catalyzes the reversible adenylation of nicotinate mononucleotide (NaMN) to nicotinic acid adenine dinucleotide (NaAD).</text>
</comment>
<accession>R4K5T4</accession>
<evidence type="ECO:0000256" key="4">
    <source>
        <dbReference type="ARBA" id="ARBA00022679"/>
    </source>
</evidence>
<reference evidence="12 13" key="1">
    <citation type="submission" date="2012-01" db="EMBL/GenBank/DDBJ databases">
        <title>Complete sequence of chromosome of Clostridium pasteurianum BC1.</title>
        <authorList>
            <consortium name="US DOE Joint Genome Institute"/>
            <person name="Lucas S."/>
            <person name="Han J."/>
            <person name="Lapidus A."/>
            <person name="Cheng J.-F."/>
            <person name="Goodwin L."/>
            <person name="Pitluck S."/>
            <person name="Peters L."/>
            <person name="Mikhailova N."/>
            <person name="Teshima H."/>
            <person name="Detter J.C."/>
            <person name="Han C."/>
            <person name="Tapia R."/>
            <person name="Land M."/>
            <person name="Hauser L."/>
            <person name="Kyrpides N."/>
            <person name="Ivanova N."/>
            <person name="Pagani I."/>
            <person name="Dunn J."/>
            <person name="Taghavi S."/>
            <person name="Francis A."/>
            <person name="van der Lelie D."/>
            <person name="Woyke T."/>
        </authorList>
    </citation>
    <scope>NUCLEOTIDE SEQUENCE [LARGE SCALE GENOMIC DNA]</scope>
    <source>
        <strain evidence="12 13">BC1</strain>
    </source>
</reference>
<dbReference type="Proteomes" id="UP000013523">
    <property type="component" value="Chromosome"/>
</dbReference>
<dbReference type="InterPro" id="IPR004821">
    <property type="entry name" value="Cyt_trans-like"/>
</dbReference>